<evidence type="ECO:0000313" key="3">
    <source>
        <dbReference type="Proteomes" id="UP000326268"/>
    </source>
</evidence>
<dbReference type="GeneID" id="43649740"/>
<gene>
    <name evidence="2" type="ORF">BDV27DRAFT_121162</name>
</gene>
<keyword evidence="3" id="KW-1185">Reference proteome</keyword>
<name>A0A5N7AKC7_9EURO</name>
<sequence>MQGEIDAFVSMYESLAEIRANTIISSTMDFNPLLSLATLDQYIAYPVLIIFLAFHPNYPVTAKNMSHAAPVFLASWYCSPLLIGLPGATNGGRVQGSRRQWIRVHARRLTEGDLVVPSSTGHSQTALRMLSPDDAKT</sequence>
<dbReference type="Proteomes" id="UP000326268">
    <property type="component" value="Unassembled WGS sequence"/>
</dbReference>
<evidence type="ECO:0000313" key="2">
    <source>
        <dbReference type="EMBL" id="KAE8369160.1"/>
    </source>
</evidence>
<organism evidence="2 3">
    <name type="scientific">Aspergillus caelatus</name>
    <dbReference type="NCBI Taxonomy" id="61420"/>
    <lineage>
        <taxon>Eukaryota</taxon>
        <taxon>Fungi</taxon>
        <taxon>Dikarya</taxon>
        <taxon>Ascomycota</taxon>
        <taxon>Pezizomycotina</taxon>
        <taxon>Eurotiomycetes</taxon>
        <taxon>Eurotiomycetidae</taxon>
        <taxon>Eurotiales</taxon>
        <taxon>Aspergillaceae</taxon>
        <taxon>Aspergillus</taxon>
        <taxon>Aspergillus subgen. Circumdati</taxon>
    </lineage>
</organism>
<dbReference type="EMBL" id="ML737576">
    <property type="protein sequence ID" value="KAE8369160.1"/>
    <property type="molecule type" value="Genomic_DNA"/>
</dbReference>
<feature type="compositionally biased region" description="Polar residues" evidence="1">
    <location>
        <begin position="117"/>
        <end position="126"/>
    </location>
</feature>
<feature type="region of interest" description="Disordered" evidence="1">
    <location>
        <begin position="116"/>
        <end position="137"/>
    </location>
</feature>
<protein>
    <submittedName>
        <fullName evidence="2">Uncharacterized protein</fullName>
    </submittedName>
</protein>
<reference evidence="2 3" key="1">
    <citation type="submission" date="2019-04" db="EMBL/GenBank/DDBJ databases">
        <title>Friends and foes A comparative genomics studyof 23 Aspergillus species from section Flavi.</title>
        <authorList>
            <consortium name="DOE Joint Genome Institute"/>
            <person name="Kjaerbolling I."/>
            <person name="Vesth T."/>
            <person name="Frisvad J.C."/>
            <person name="Nybo J.L."/>
            <person name="Theobald S."/>
            <person name="Kildgaard S."/>
            <person name="Isbrandt T."/>
            <person name="Kuo A."/>
            <person name="Sato A."/>
            <person name="Lyhne E.K."/>
            <person name="Kogle M.E."/>
            <person name="Wiebenga A."/>
            <person name="Kun R.S."/>
            <person name="Lubbers R.J."/>
            <person name="Makela M.R."/>
            <person name="Barry K."/>
            <person name="Chovatia M."/>
            <person name="Clum A."/>
            <person name="Daum C."/>
            <person name="Haridas S."/>
            <person name="He G."/>
            <person name="LaButti K."/>
            <person name="Lipzen A."/>
            <person name="Mondo S."/>
            <person name="Riley R."/>
            <person name="Salamov A."/>
            <person name="Simmons B.A."/>
            <person name="Magnuson J.K."/>
            <person name="Henrissat B."/>
            <person name="Mortensen U.H."/>
            <person name="Larsen T.O."/>
            <person name="Devries R.P."/>
            <person name="Grigoriev I.V."/>
            <person name="Machida M."/>
            <person name="Baker S.E."/>
            <person name="Andersen M.R."/>
        </authorList>
    </citation>
    <scope>NUCLEOTIDE SEQUENCE [LARGE SCALE GENOMIC DNA]</scope>
    <source>
        <strain evidence="2 3">CBS 763.97</strain>
    </source>
</reference>
<proteinExistence type="predicted"/>
<accession>A0A5N7AKC7</accession>
<dbReference type="AlphaFoldDB" id="A0A5N7AKC7"/>
<evidence type="ECO:0000256" key="1">
    <source>
        <dbReference type="SAM" id="MobiDB-lite"/>
    </source>
</evidence>
<dbReference type="RefSeq" id="XP_031932241.1">
    <property type="nucleotide sequence ID" value="XM_032065294.1"/>
</dbReference>